<sequence length="85" mass="9710">MDRNVFYSTLKSELAQLGANDTELINEQDNLIEHGVDSLALTVLISRIEVITGRELPIEQFELSDFYTLKTIYEKVVLPQLNARI</sequence>
<evidence type="ECO:0000313" key="2">
    <source>
        <dbReference type="EMBL" id="OOC58794.1"/>
    </source>
</evidence>
<dbReference type="EMBL" id="MRVI01000002">
    <property type="protein sequence ID" value="OOC58794.1"/>
    <property type="molecule type" value="Genomic_DNA"/>
</dbReference>
<proteinExistence type="predicted"/>
<dbReference type="Gene3D" id="1.10.1200.10">
    <property type="entry name" value="ACP-like"/>
    <property type="match status" value="1"/>
</dbReference>
<feature type="domain" description="Carrier" evidence="1">
    <location>
        <begin position="1"/>
        <end position="80"/>
    </location>
</feature>
<organism evidence="2 3">
    <name type="scientific">Paenibacillus ihbetae</name>
    <dbReference type="NCBI Taxonomy" id="1870820"/>
    <lineage>
        <taxon>Bacteria</taxon>
        <taxon>Bacillati</taxon>
        <taxon>Bacillota</taxon>
        <taxon>Bacilli</taxon>
        <taxon>Bacillales</taxon>
        <taxon>Paenibacillaceae</taxon>
        <taxon>Paenibacillus</taxon>
    </lineage>
</organism>
<dbReference type="Proteomes" id="UP000189059">
    <property type="component" value="Unassembled WGS sequence"/>
</dbReference>
<dbReference type="InterPro" id="IPR009081">
    <property type="entry name" value="PP-bd_ACP"/>
</dbReference>
<dbReference type="PROSITE" id="PS50075">
    <property type="entry name" value="CARRIER"/>
    <property type="match status" value="1"/>
</dbReference>
<accession>A0ABX3JTD2</accession>
<dbReference type="Pfam" id="PF00550">
    <property type="entry name" value="PP-binding"/>
    <property type="match status" value="1"/>
</dbReference>
<evidence type="ECO:0000313" key="3">
    <source>
        <dbReference type="Proteomes" id="UP000189059"/>
    </source>
</evidence>
<gene>
    <name evidence="2" type="ORF">BBD40_24265</name>
</gene>
<name>A0ABX3JTD2_9BACL</name>
<comment type="caution">
    <text evidence="2">The sequence shown here is derived from an EMBL/GenBank/DDBJ whole genome shotgun (WGS) entry which is preliminary data.</text>
</comment>
<evidence type="ECO:0000259" key="1">
    <source>
        <dbReference type="PROSITE" id="PS50075"/>
    </source>
</evidence>
<dbReference type="InterPro" id="IPR036736">
    <property type="entry name" value="ACP-like_sf"/>
</dbReference>
<dbReference type="SUPFAM" id="SSF47336">
    <property type="entry name" value="ACP-like"/>
    <property type="match status" value="1"/>
</dbReference>
<dbReference type="RefSeq" id="WP_189636161.1">
    <property type="nucleotide sequence ID" value="NZ_MRVI01000002.1"/>
</dbReference>
<protein>
    <recommendedName>
        <fullName evidence="1">Carrier domain-containing protein</fullName>
    </recommendedName>
</protein>
<keyword evidence="3" id="KW-1185">Reference proteome</keyword>
<reference evidence="2 3" key="1">
    <citation type="submission" date="2016-12" db="EMBL/GenBank/DDBJ databases">
        <title>Genome sequencing and description of Paenibacillus sp. nov. from high altitude lake in the Indian Trans- Himalayas.</title>
        <authorList>
            <person name="Kiran S."/>
            <person name="Swarnkar M.K."/>
            <person name="Rana A."/>
            <person name="Tewari R."/>
            <person name="Gulati A."/>
        </authorList>
    </citation>
    <scope>NUCLEOTIDE SEQUENCE [LARGE SCALE GENOMIC DNA]</scope>
    <source>
        <strain evidence="2 3">IHBB 9951</strain>
    </source>
</reference>